<keyword evidence="5" id="KW-0064">Aspartyl protease</keyword>
<dbReference type="OrthoDB" id="2747330at2759"/>
<evidence type="ECO:0000256" key="3">
    <source>
        <dbReference type="PIRSR" id="PIRSR601461-1"/>
    </source>
</evidence>
<dbReference type="InterPro" id="IPR033121">
    <property type="entry name" value="PEPTIDASE_A1"/>
</dbReference>
<dbReference type="PROSITE" id="PS00141">
    <property type="entry name" value="ASP_PROTEASE"/>
    <property type="match status" value="1"/>
</dbReference>
<dbReference type="Pfam" id="PF00026">
    <property type="entry name" value="Asp"/>
    <property type="match status" value="1"/>
</dbReference>
<keyword evidence="5" id="KW-0378">Hydrolase</keyword>
<dbReference type="Proteomes" id="UP001652661">
    <property type="component" value="Chromosome 3R"/>
</dbReference>
<evidence type="ECO:0000313" key="10">
    <source>
        <dbReference type="RefSeq" id="XP_017023424.1"/>
    </source>
</evidence>
<dbReference type="PROSITE" id="PS51767">
    <property type="entry name" value="PEPTIDASE_A1"/>
    <property type="match status" value="1"/>
</dbReference>
<feature type="active site" evidence="3">
    <location>
        <position position="354"/>
    </location>
</feature>
<feature type="active site" evidence="3">
    <location>
        <position position="169"/>
    </location>
</feature>
<dbReference type="InterPro" id="IPR021109">
    <property type="entry name" value="Peptidase_aspartic_dom_sf"/>
</dbReference>
<name>A0A6P4IIG7_DROKI</name>
<accession>A0A6P4IIG7</accession>
<keyword evidence="5 10" id="KW-0645">Protease</keyword>
<reference evidence="10" key="1">
    <citation type="submission" date="2025-08" db="UniProtKB">
        <authorList>
            <consortium name="RefSeq"/>
        </authorList>
    </citation>
    <scope>IDENTIFICATION</scope>
    <source>
        <strain evidence="10">14028-0561.14</strain>
        <tissue evidence="10">Whole fly</tissue>
    </source>
</reference>
<comment type="similarity">
    <text evidence="1 5">Belongs to the peptidase A1 family.</text>
</comment>
<feature type="signal peptide" evidence="7">
    <location>
        <begin position="1"/>
        <end position="21"/>
    </location>
</feature>
<dbReference type="GO" id="GO:0006508">
    <property type="term" value="P:proteolysis"/>
    <property type="evidence" value="ECO:0007669"/>
    <property type="project" value="UniProtKB-KW"/>
</dbReference>
<dbReference type="GeneID" id="108075480"/>
<keyword evidence="7" id="KW-0732">Signal</keyword>
<dbReference type="SUPFAM" id="SSF50630">
    <property type="entry name" value="Acid proteases"/>
    <property type="match status" value="1"/>
</dbReference>
<proteinExistence type="inferred from homology"/>
<dbReference type="FunFam" id="2.40.70.10:FF:000004">
    <property type="entry name" value="Pepsin A"/>
    <property type="match status" value="1"/>
</dbReference>
<evidence type="ECO:0000256" key="4">
    <source>
        <dbReference type="PIRSR" id="PIRSR601461-2"/>
    </source>
</evidence>
<evidence type="ECO:0000256" key="5">
    <source>
        <dbReference type="RuleBase" id="RU000454"/>
    </source>
</evidence>
<dbReference type="PANTHER" id="PTHR47966:SF51">
    <property type="entry name" value="BETA-SITE APP-CLEAVING ENZYME, ISOFORM A-RELATED"/>
    <property type="match status" value="1"/>
</dbReference>
<dbReference type="GO" id="GO:0005764">
    <property type="term" value="C:lysosome"/>
    <property type="evidence" value="ECO:0007669"/>
    <property type="project" value="TreeGrafter"/>
</dbReference>
<protein>
    <submittedName>
        <fullName evidence="10">Lysosomal aspartic protease</fullName>
    </submittedName>
</protein>
<evidence type="ECO:0000256" key="7">
    <source>
        <dbReference type="SAM" id="SignalP"/>
    </source>
</evidence>
<feature type="disulfide bond" evidence="4">
    <location>
        <begin position="384"/>
        <end position="424"/>
    </location>
</feature>
<organism evidence="9 10">
    <name type="scientific">Drosophila kikkawai</name>
    <name type="common">Fruit fly</name>
    <dbReference type="NCBI Taxonomy" id="30033"/>
    <lineage>
        <taxon>Eukaryota</taxon>
        <taxon>Metazoa</taxon>
        <taxon>Ecdysozoa</taxon>
        <taxon>Arthropoda</taxon>
        <taxon>Hexapoda</taxon>
        <taxon>Insecta</taxon>
        <taxon>Pterygota</taxon>
        <taxon>Neoptera</taxon>
        <taxon>Endopterygota</taxon>
        <taxon>Diptera</taxon>
        <taxon>Brachycera</taxon>
        <taxon>Muscomorpha</taxon>
        <taxon>Ephydroidea</taxon>
        <taxon>Drosophilidae</taxon>
        <taxon>Drosophila</taxon>
        <taxon>Sophophora</taxon>
    </lineage>
</organism>
<dbReference type="PRINTS" id="PR00792">
    <property type="entry name" value="PEPSIN"/>
</dbReference>
<dbReference type="InterPro" id="IPR001969">
    <property type="entry name" value="Aspartic_peptidase_AS"/>
</dbReference>
<dbReference type="AlphaFoldDB" id="A0A6P4IIG7"/>
<feature type="compositionally biased region" description="Low complexity" evidence="6">
    <location>
        <begin position="47"/>
        <end position="64"/>
    </location>
</feature>
<feature type="domain" description="Peptidase A1" evidence="8">
    <location>
        <begin position="151"/>
        <end position="460"/>
    </location>
</feature>
<evidence type="ECO:0000259" key="8">
    <source>
        <dbReference type="PROSITE" id="PS51767"/>
    </source>
</evidence>
<evidence type="ECO:0000313" key="9">
    <source>
        <dbReference type="Proteomes" id="UP001652661"/>
    </source>
</evidence>
<evidence type="ECO:0000256" key="2">
    <source>
        <dbReference type="ARBA" id="ARBA00023157"/>
    </source>
</evidence>
<dbReference type="InterPro" id="IPR001461">
    <property type="entry name" value="Aspartic_peptidase_A1"/>
</dbReference>
<evidence type="ECO:0000256" key="1">
    <source>
        <dbReference type="ARBA" id="ARBA00007447"/>
    </source>
</evidence>
<keyword evidence="2 4" id="KW-1015">Disulfide bond</keyword>
<dbReference type="GO" id="GO:0004190">
    <property type="term" value="F:aspartic-type endopeptidase activity"/>
    <property type="evidence" value="ECO:0007669"/>
    <property type="project" value="UniProtKB-KW"/>
</dbReference>
<dbReference type="PANTHER" id="PTHR47966">
    <property type="entry name" value="BETA-SITE APP-CLEAVING ENZYME, ISOFORM A-RELATED"/>
    <property type="match status" value="1"/>
</dbReference>
<evidence type="ECO:0000256" key="6">
    <source>
        <dbReference type="SAM" id="MobiDB-lite"/>
    </source>
</evidence>
<sequence>MRCRVLVLCAFICLFVLLVEGRQRKVSRSGARSVAVQNRQRNHRRTNNNNSNARRGNRLSARSNNQKRRRLNAAKRNKRRSSLAKKSERKSTSSASSGSSYATIPLDFKQNFVRTTDNLRADKVFVAHRYGGSFAKTNGSARLTNTGNMEYTCKMTLGTPKQSFTVLPDTGSSNVWVPGLYCTSKACRTHNRYRPRKSSTFIKVGKKFAIEYGSGAVQGVLAKDKLGIAGLSIANQTFAITTNEPGSAFVDALFDGILGLGYESISVDKVKTPVQNMCSQGVISTCKFAICMRGGGSSSRGGVIIFGSTDTSAYTGTNSYTYTPVTKKGYWQFALEAFYVGSTKVSGTSQAIVDSGTSLIAAPCAIYHKINKIIGCTETSSGECWMKCSKAVKAFTFVVNGQKLVIPGDKMKMRVRTNKGNIVCISVVTCMNTNFWILGDPFMRNYCTVFDMANNKIGFASST</sequence>
<dbReference type="RefSeq" id="XP_017023424.1">
    <property type="nucleotide sequence ID" value="XM_017167935.1"/>
</dbReference>
<feature type="region of interest" description="Disordered" evidence="6">
    <location>
        <begin position="28"/>
        <end position="100"/>
    </location>
</feature>
<feature type="disulfide bond" evidence="4">
    <location>
        <begin position="182"/>
        <end position="187"/>
    </location>
</feature>
<feature type="compositionally biased region" description="Basic residues" evidence="6">
    <location>
        <begin position="65"/>
        <end position="83"/>
    </location>
</feature>
<feature type="chain" id="PRO_5028438623" evidence="7">
    <location>
        <begin position="22"/>
        <end position="463"/>
    </location>
</feature>
<keyword evidence="9" id="KW-1185">Reference proteome</keyword>
<gene>
    <name evidence="10" type="primary">LOC108075480</name>
</gene>
<dbReference type="Gene3D" id="2.40.70.10">
    <property type="entry name" value="Acid Proteases"/>
    <property type="match status" value="2"/>
</dbReference>